<keyword evidence="8 11" id="KW-0408">Iron</keyword>
<evidence type="ECO:0000256" key="8">
    <source>
        <dbReference type="ARBA" id="ARBA00023004"/>
    </source>
</evidence>
<name>A0A8X6Y4N2_9ARAC</name>
<comment type="function">
    <text evidence="2">May be involved in the metabolism of insect hormones and in the breakdown of synthetic insecticides.</text>
</comment>
<dbReference type="GO" id="GO:0020037">
    <property type="term" value="F:heme binding"/>
    <property type="evidence" value="ECO:0007669"/>
    <property type="project" value="InterPro"/>
</dbReference>
<dbReference type="PROSITE" id="PS00086">
    <property type="entry name" value="CYTOCHROME_P450"/>
    <property type="match status" value="1"/>
</dbReference>
<proteinExistence type="inferred from homology"/>
<dbReference type="GO" id="GO:0016705">
    <property type="term" value="F:oxidoreductase activity, acting on paired donors, with incorporation or reduction of molecular oxygen"/>
    <property type="evidence" value="ECO:0007669"/>
    <property type="project" value="InterPro"/>
</dbReference>
<protein>
    <submittedName>
        <fullName evidence="13">Cytochrome P450 4c3</fullName>
    </submittedName>
</protein>
<feature type="non-terminal residue" evidence="13">
    <location>
        <position position="1"/>
    </location>
</feature>
<evidence type="ECO:0000313" key="13">
    <source>
        <dbReference type="EMBL" id="GFY64202.1"/>
    </source>
</evidence>
<keyword evidence="12" id="KW-0560">Oxidoreductase</keyword>
<dbReference type="GO" id="GO:0005506">
    <property type="term" value="F:iron ion binding"/>
    <property type="evidence" value="ECO:0007669"/>
    <property type="project" value="InterPro"/>
</dbReference>
<dbReference type="Pfam" id="PF00067">
    <property type="entry name" value="p450"/>
    <property type="match status" value="1"/>
</dbReference>
<evidence type="ECO:0000256" key="2">
    <source>
        <dbReference type="ARBA" id="ARBA00003690"/>
    </source>
</evidence>
<organism evidence="13 14">
    <name type="scientific">Trichonephila inaurata madagascariensis</name>
    <dbReference type="NCBI Taxonomy" id="2747483"/>
    <lineage>
        <taxon>Eukaryota</taxon>
        <taxon>Metazoa</taxon>
        <taxon>Ecdysozoa</taxon>
        <taxon>Arthropoda</taxon>
        <taxon>Chelicerata</taxon>
        <taxon>Arachnida</taxon>
        <taxon>Araneae</taxon>
        <taxon>Araneomorphae</taxon>
        <taxon>Entelegynae</taxon>
        <taxon>Araneoidea</taxon>
        <taxon>Nephilidae</taxon>
        <taxon>Trichonephila</taxon>
        <taxon>Trichonephila inaurata</taxon>
    </lineage>
</organism>
<dbReference type="PRINTS" id="PR00465">
    <property type="entry name" value="EP450IV"/>
</dbReference>
<evidence type="ECO:0000256" key="1">
    <source>
        <dbReference type="ARBA" id="ARBA00001971"/>
    </source>
</evidence>
<evidence type="ECO:0000256" key="12">
    <source>
        <dbReference type="RuleBase" id="RU000461"/>
    </source>
</evidence>
<evidence type="ECO:0000256" key="4">
    <source>
        <dbReference type="ARBA" id="ARBA00010617"/>
    </source>
</evidence>
<dbReference type="EMBL" id="BMAV01015134">
    <property type="protein sequence ID" value="GFY64202.1"/>
    <property type="molecule type" value="Genomic_DNA"/>
</dbReference>
<reference evidence="13" key="1">
    <citation type="submission" date="2020-08" db="EMBL/GenBank/DDBJ databases">
        <title>Multicomponent nature underlies the extraordinary mechanical properties of spider dragline silk.</title>
        <authorList>
            <person name="Kono N."/>
            <person name="Nakamura H."/>
            <person name="Mori M."/>
            <person name="Yoshida Y."/>
            <person name="Ohtoshi R."/>
            <person name="Malay A.D."/>
            <person name="Moran D.A.P."/>
            <person name="Tomita M."/>
            <person name="Numata K."/>
            <person name="Arakawa K."/>
        </authorList>
    </citation>
    <scope>NUCLEOTIDE SEQUENCE</scope>
</reference>
<dbReference type="InterPro" id="IPR050196">
    <property type="entry name" value="Cytochrome_P450_Monoox"/>
</dbReference>
<keyword evidence="10" id="KW-0472">Membrane</keyword>
<sequence>GYSVPKDSSCIVAVYLLHRDASVFPVPEKFNPDRFLPENSTNRNPFAYIPFSAGSRNCIGQRFAIMEEKVIVSSILRNYTIESLDQRDKIPPAPELILRSSTPIQIRIRPRGKYDS</sequence>
<keyword evidence="6 11" id="KW-0479">Metal-binding</keyword>
<evidence type="ECO:0000256" key="5">
    <source>
        <dbReference type="ARBA" id="ARBA00022617"/>
    </source>
</evidence>
<dbReference type="InterPro" id="IPR001128">
    <property type="entry name" value="Cyt_P450"/>
</dbReference>
<evidence type="ECO:0000256" key="7">
    <source>
        <dbReference type="ARBA" id="ARBA00022824"/>
    </source>
</evidence>
<dbReference type="InterPro" id="IPR036396">
    <property type="entry name" value="Cyt_P450_sf"/>
</dbReference>
<comment type="cofactor">
    <cofactor evidence="1 11">
        <name>heme</name>
        <dbReference type="ChEBI" id="CHEBI:30413"/>
    </cofactor>
</comment>
<dbReference type="PANTHER" id="PTHR24291">
    <property type="entry name" value="CYTOCHROME P450 FAMILY 4"/>
    <property type="match status" value="1"/>
</dbReference>
<comment type="subcellular location">
    <subcellularLocation>
        <location evidence="3">Endoplasmic reticulum membrane</location>
    </subcellularLocation>
</comment>
<evidence type="ECO:0000256" key="10">
    <source>
        <dbReference type="ARBA" id="ARBA00023136"/>
    </source>
</evidence>
<evidence type="ECO:0000256" key="9">
    <source>
        <dbReference type="ARBA" id="ARBA00023033"/>
    </source>
</evidence>
<keyword evidence="7" id="KW-0256">Endoplasmic reticulum</keyword>
<dbReference type="GO" id="GO:0005789">
    <property type="term" value="C:endoplasmic reticulum membrane"/>
    <property type="evidence" value="ECO:0007669"/>
    <property type="project" value="UniProtKB-SubCell"/>
</dbReference>
<dbReference type="OrthoDB" id="6432185at2759"/>
<dbReference type="InterPro" id="IPR017972">
    <property type="entry name" value="Cyt_P450_CS"/>
</dbReference>
<evidence type="ECO:0000313" key="14">
    <source>
        <dbReference type="Proteomes" id="UP000886998"/>
    </source>
</evidence>
<feature type="binding site" description="axial binding residue" evidence="11">
    <location>
        <position position="58"/>
    </location>
    <ligand>
        <name>heme</name>
        <dbReference type="ChEBI" id="CHEBI:30413"/>
    </ligand>
    <ligandPart>
        <name>Fe</name>
        <dbReference type="ChEBI" id="CHEBI:18248"/>
    </ligandPart>
</feature>
<dbReference type="SUPFAM" id="SSF48264">
    <property type="entry name" value="Cytochrome P450"/>
    <property type="match status" value="1"/>
</dbReference>
<dbReference type="GO" id="GO:0004497">
    <property type="term" value="F:monooxygenase activity"/>
    <property type="evidence" value="ECO:0007669"/>
    <property type="project" value="UniProtKB-KW"/>
</dbReference>
<dbReference type="InterPro" id="IPR002403">
    <property type="entry name" value="Cyt_P450_E_grp-IV"/>
</dbReference>
<comment type="similarity">
    <text evidence="4 12">Belongs to the cytochrome P450 family.</text>
</comment>
<evidence type="ECO:0000256" key="6">
    <source>
        <dbReference type="ARBA" id="ARBA00022723"/>
    </source>
</evidence>
<dbReference type="AlphaFoldDB" id="A0A8X6Y4N2"/>
<accession>A0A8X6Y4N2</accession>
<gene>
    <name evidence="13" type="primary">Cyp4c3</name>
    <name evidence="13" type="ORF">TNIN_131071</name>
</gene>
<dbReference type="Proteomes" id="UP000886998">
    <property type="component" value="Unassembled WGS sequence"/>
</dbReference>
<keyword evidence="5 11" id="KW-0349">Heme</keyword>
<keyword evidence="14" id="KW-1185">Reference proteome</keyword>
<evidence type="ECO:0000256" key="3">
    <source>
        <dbReference type="ARBA" id="ARBA00004586"/>
    </source>
</evidence>
<dbReference type="Gene3D" id="1.10.630.10">
    <property type="entry name" value="Cytochrome P450"/>
    <property type="match status" value="1"/>
</dbReference>
<dbReference type="PANTHER" id="PTHR24291:SF189">
    <property type="entry name" value="CYTOCHROME P450 4C3-RELATED"/>
    <property type="match status" value="1"/>
</dbReference>
<comment type="caution">
    <text evidence="13">The sequence shown here is derived from an EMBL/GenBank/DDBJ whole genome shotgun (WGS) entry which is preliminary data.</text>
</comment>
<keyword evidence="9 12" id="KW-0503">Monooxygenase</keyword>
<evidence type="ECO:0000256" key="11">
    <source>
        <dbReference type="PIRSR" id="PIRSR602403-1"/>
    </source>
</evidence>